<evidence type="ECO:0000256" key="6">
    <source>
        <dbReference type="SAM" id="MobiDB-lite"/>
    </source>
</evidence>
<protein>
    <submittedName>
        <fullName evidence="8">Aminotransferase</fullName>
    </submittedName>
</protein>
<comment type="similarity">
    <text evidence="2">Belongs to the class-II pyridoxal-phosphate-dependent aminotransferase family. BioF subfamily.</text>
</comment>
<dbReference type="Proteomes" id="UP000815677">
    <property type="component" value="Unassembled WGS sequence"/>
</dbReference>
<evidence type="ECO:0000313" key="9">
    <source>
        <dbReference type="Proteomes" id="UP000815677"/>
    </source>
</evidence>
<dbReference type="SUPFAM" id="SSF53383">
    <property type="entry name" value="PLP-dependent transferases"/>
    <property type="match status" value="1"/>
</dbReference>
<feature type="region of interest" description="Disordered" evidence="6">
    <location>
        <begin position="697"/>
        <end position="720"/>
    </location>
</feature>
<keyword evidence="8" id="KW-0032">Aminotransferase</keyword>
<dbReference type="InterPro" id="IPR015424">
    <property type="entry name" value="PyrdxlP-dep_Trfase"/>
</dbReference>
<feature type="region of interest" description="Disordered" evidence="6">
    <location>
        <begin position="660"/>
        <end position="680"/>
    </location>
</feature>
<dbReference type="InterPro" id="IPR015422">
    <property type="entry name" value="PyrdxlP-dep_Trfase_small"/>
</dbReference>
<dbReference type="Gene3D" id="3.90.1150.10">
    <property type="entry name" value="Aspartate Aminotransferase, domain 1"/>
    <property type="match status" value="1"/>
</dbReference>
<keyword evidence="4" id="KW-0663">Pyridoxal phosphate</keyword>
<feature type="compositionally biased region" description="Polar residues" evidence="6">
    <location>
        <begin position="779"/>
        <end position="799"/>
    </location>
</feature>
<dbReference type="PANTHER" id="PTHR13693:SF77">
    <property type="entry name" value="8-AMINO-7-OXONONANOATE SYNTHASE"/>
    <property type="match status" value="1"/>
</dbReference>
<dbReference type="InterPro" id="IPR050087">
    <property type="entry name" value="AON_synthase_class-II"/>
</dbReference>
<keyword evidence="5" id="KW-0175">Coiled coil</keyword>
<feature type="domain" description="Aminotransferase class I/classII large" evidence="7">
    <location>
        <begin position="111"/>
        <end position="479"/>
    </location>
</feature>
<name>A0ABQ0LM90_MYCCL</name>
<comment type="cofactor">
    <cofactor evidence="1">
        <name>pyridoxal 5'-phosphate</name>
        <dbReference type="ChEBI" id="CHEBI:597326"/>
    </cofactor>
</comment>
<evidence type="ECO:0000259" key="7">
    <source>
        <dbReference type="Pfam" id="PF00155"/>
    </source>
</evidence>
<keyword evidence="9" id="KW-1185">Reference proteome</keyword>
<dbReference type="PANTHER" id="PTHR13693">
    <property type="entry name" value="CLASS II AMINOTRANSFERASE/8-AMINO-7-OXONONANOATE SYNTHASE"/>
    <property type="match status" value="1"/>
</dbReference>
<dbReference type="InterPro" id="IPR004839">
    <property type="entry name" value="Aminotransferase_I/II_large"/>
</dbReference>
<feature type="coiled-coil region" evidence="5">
    <location>
        <begin position="935"/>
        <end position="976"/>
    </location>
</feature>
<feature type="region of interest" description="Disordered" evidence="6">
    <location>
        <begin position="757"/>
        <end position="799"/>
    </location>
</feature>
<dbReference type="GO" id="GO:0008483">
    <property type="term" value="F:transaminase activity"/>
    <property type="evidence" value="ECO:0007669"/>
    <property type="project" value="UniProtKB-KW"/>
</dbReference>
<organism evidence="8 9">
    <name type="scientific">Mycena chlorophos</name>
    <name type="common">Agaric fungus</name>
    <name type="synonym">Agaricus chlorophos</name>
    <dbReference type="NCBI Taxonomy" id="658473"/>
    <lineage>
        <taxon>Eukaryota</taxon>
        <taxon>Fungi</taxon>
        <taxon>Dikarya</taxon>
        <taxon>Basidiomycota</taxon>
        <taxon>Agaricomycotina</taxon>
        <taxon>Agaricomycetes</taxon>
        <taxon>Agaricomycetidae</taxon>
        <taxon>Agaricales</taxon>
        <taxon>Marasmiineae</taxon>
        <taxon>Mycenaceae</taxon>
        <taxon>Mycena</taxon>
    </lineage>
</organism>
<feature type="coiled-coil region" evidence="5">
    <location>
        <begin position="1047"/>
        <end position="1081"/>
    </location>
</feature>
<gene>
    <name evidence="8" type="ORF">MCHLO_08817</name>
</gene>
<dbReference type="InterPro" id="IPR015421">
    <property type="entry name" value="PyrdxlP-dep_Trfase_major"/>
</dbReference>
<evidence type="ECO:0000256" key="1">
    <source>
        <dbReference type="ARBA" id="ARBA00001933"/>
    </source>
</evidence>
<evidence type="ECO:0000313" key="8">
    <source>
        <dbReference type="EMBL" id="GAT51699.1"/>
    </source>
</evidence>
<proteinExistence type="inferred from homology"/>
<reference evidence="8" key="1">
    <citation type="submission" date="2014-09" db="EMBL/GenBank/DDBJ databases">
        <title>Genome sequence of the luminous mushroom Mycena chlorophos for searching fungal bioluminescence genes.</title>
        <authorList>
            <person name="Tanaka Y."/>
            <person name="Kasuga D."/>
            <person name="Oba Y."/>
            <person name="Hase S."/>
            <person name="Sato K."/>
            <person name="Oba Y."/>
            <person name="Sakakibara Y."/>
        </authorList>
    </citation>
    <scope>NUCLEOTIDE SEQUENCE</scope>
</reference>
<evidence type="ECO:0000256" key="5">
    <source>
        <dbReference type="SAM" id="Coils"/>
    </source>
</evidence>
<evidence type="ECO:0000256" key="2">
    <source>
        <dbReference type="ARBA" id="ARBA00010008"/>
    </source>
</evidence>
<feature type="compositionally biased region" description="Polar residues" evidence="6">
    <location>
        <begin position="708"/>
        <end position="717"/>
    </location>
</feature>
<dbReference type="EMBL" id="DF847307">
    <property type="protein sequence ID" value="GAT51699.1"/>
    <property type="molecule type" value="Genomic_DNA"/>
</dbReference>
<evidence type="ECO:0000256" key="3">
    <source>
        <dbReference type="ARBA" id="ARBA00022679"/>
    </source>
</evidence>
<evidence type="ECO:0000256" key="4">
    <source>
        <dbReference type="ARBA" id="ARBA00022898"/>
    </source>
</evidence>
<accession>A0ABQ0LM90</accession>
<feature type="coiled-coil region" evidence="5">
    <location>
        <begin position="1110"/>
        <end position="1137"/>
    </location>
</feature>
<sequence length="1305" mass="142893">MEPWNVSGFTSALLPADILRLILVPLNWRSRVGSLRFSSSHHRFHRYGCATDARIRSDESMKDVPSSRIPLQVMAANGLDTALYRACAQAITNRAGRNDLIAKLAPDVPPVADLFSNDYLSLATNAELRADFLKKLAEQDAIMGSTGSRLLAGNTSVHLALEEQLAAFFRAPTALLFNSGFVANSSVMSTLPLAGDVLVFDELVHASCRDGMATSRAAAIPGALVPFMHNDLEALRQVLMQVMEKNPRVAEGKATVFVVVEALYSMDGDTAPLVEMVNVVKEIIPAEARHFIVDEAHSTGIYGSSGRGLVAQFGLEGEIHTRVHTFGKAMASAGAIVLTAPIVRAYLINYARGFAYTTSLPIHNVLALRCAFDMLEREGDELIAKLHHLCEYFSTALEKRLKPIPPQIMHLVPQGPKSLISPIFPIIVPKESIPLANFLTSKGYNAKAVPYPIVPRGLERIRVCLHSGNTEAELNKFLDCVVEWAVIEEEKLSVQRHHVTFTRHITWSRQPSPFLTPPPSFLPPAIPTMARTKSTSPKTPKASYAERVLSSFTQIQREHKRHTIHIATLRAQVQKTAAARKDKLGPNWKNWVGKAVHKLQESGVFESVEPAGSVALTPEGKKAIQSARRALDLPSNSDNITSEEEALLWKEVVHPGSVVGTSAALPSPAPTPSSLKRRTRHSLAVGRNDDDEEFVELPTHSRKRRRTSMATSSISTRASRKPARIGYTALTKAQLIEQITALKAAREADRLSGMRASSPFTELGDDDVQDPIQLDSDFVPQNSQSDASPPQPIRTTSQVMRTQSGSLINMLTNRPTPAPTEIDENEPQQHFDMQLDESEDPPALPRLEPTTIITPEATPSPVRMRGLPLPVVSPVERELRQARDELAVLQTTLAKRSGEVEERTQRANGLAIELAGVQQLLEDRARALDESKASDERLRAELATLTTRVDELSAEKAVLEEERHKLDQELVAARVKNGDFSIRIASLEAHVGEVEAENAGLIFDNGVLASEKESRVAAKAVLEGRSAELDVLLGTKTAELDVVQASVVALEVERDRLVASLDAARSEVEDLVLRLAEVDHRLAEAEAGNVRLAAENALLGEERDLSAASLVDANAALGTLKVQHAELEAQLAKTTAELTDTRLSVEQTLRPQLAALDLELTRRVDAEKVVNAKLAEVGRENRELKLRVELDGKMLDKAKEDVDQLRTELAGQVKQTEVLRGELATSQTERAGAVADVERMTKDRDGVVAKLDEERGKRVGAEKLLGEVRETLEGERATMTYMRVAWREFSEGVKGRMGVAEAAFA</sequence>
<keyword evidence="3" id="KW-0808">Transferase</keyword>
<dbReference type="Gene3D" id="3.40.640.10">
    <property type="entry name" value="Type I PLP-dependent aspartate aminotransferase-like (Major domain)"/>
    <property type="match status" value="1"/>
</dbReference>
<dbReference type="Pfam" id="PF00155">
    <property type="entry name" value="Aminotran_1_2"/>
    <property type="match status" value="1"/>
</dbReference>